<dbReference type="RefSeq" id="WP_185131369.1">
    <property type="nucleotide sequence ID" value="NZ_JACJVO010000028.1"/>
</dbReference>
<name>A0A7X0VZ80_9BACL</name>
<evidence type="ECO:0000256" key="1">
    <source>
        <dbReference type="ARBA" id="ARBA00023125"/>
    </source>
</evidence>
<evidence type="ECO:0000313" key="5">
    <source>
        <dbReference type="Proteomes" id="UP000564644"/>
    </source>
</evidence>
<evidence type="ECO:0000256" key="2">
    <source>
        <dbReference type="PROSITE-ProRule" id="PRU00335"/>
    </source>
</evidence>
<dbReference type="Pfam" id="PF00440">
    <property type="entry name" value="TetR_N"/>
    <property type="match status" value="1"/>
</dbReference>
<dbReference type="Gene3D" id="1.10.357.10">
    <property type="entry name" value="Tetracycline Repressor, domain 2"/>
    <property type="match status" value="1"/>
</dbReference>
<keyword evidence="5" id="KW-1185">Reference proteome</keyword>
<dbReference type="Pfam" id="PF14278">
    <property type="entry name" value="TetR_C_8"/>
    <property type="match status" value="1"/>
</dbReference>
<keyword evidence="1 2" id="KW-0238">DNA-binding</keyword>
<evidence type="ECO:0000313" key="4">
    <source>
        <dbReference type="EMBL" id="MBB6733718.1"/>
    </source>
</evidence>
<evidence type="ECO:0000259" key="3">
    <source>
        <dbReference type="PROSITE" id="PS50977"/>
    </source>
</evidence>
<dbReference type="AlphaFoldDB" id="A0A7X0VZ80"/>
<comment type="caution">
    <text evidence="4">The sequence shown here is derived from an EMBL/GenBank/DDBJ whole genome shotgun (WGS) entry which is preliminary data.</text>
</comment>
<organism evidence="4 5">
    <name type="scientific">Cohnella zeiphila</name>
    <dbReference type="NCBI Taxonomy" id="2761120"/>
    <lineage>
        <taxon>Bacteria</taxon>
        <taxon>Bacillati</taxon>
        <taxon>Bacillota</taxon>
        <taxon>Bacilli</taxon>
        <taxon>Bacillales</taxon>
        <taxon>Paenibacillaceae</taxon>
        <taxon>Cohnella</taxon>
    </lineage>
</organism>
<dbReference type="InterPro" id="IPR050624">
    <property type="entry name" value="HTH-type_Tx_Regulator"/>
</dbReference>
<dbReference type="PROSITE" id="PS50977">
    <property type="entry name" value="HTH_TETR_2"/>
    <property type="match status" value="1"/>
</dbReference>
<proteinExistence type="predicted"/>
<gene>
    <name evidence="4" type="ORF">H7C18_22600</name>
</gene>
<dbReference type="InterPro" id="IPR001647">
    <property type="entry name" value="HTH_TetR"/>
</dbReference>
<accession>A0A7X0VZ80</accession>
<sequence>MNENDQRVIQTKRALHGALLALLKTKPLESVSVSALCREAQLNRGTFYLHYKDVEALFDEHLQSLLRDLEESYYEPYKTAPHLEVRSLDPSTIRIFHHVKKYRQFYDIVFDRKSPLSYYYSLFEKIKSLMRESAATYSIGDRDLAMLVAYQANALMGLLIQWSEENFARSPESMNEQFASFLRG</sequence>
<dbReference type="Proteomes" id="UP000564644">
    <property type="component" value="Unassembled WGS sequence"/>
</dbReference>
<dbReference type="SUPFAM" id="SSF46689">
    <property type="entry name" value="Homeodomain-like"/>
    <property type="match status" value="1"/>
</dbReference>
<feature type="DNA-binding region" description="H-T-H motif" evidence="2">
    <location>
        <begin position="32"/>
        <end position="51"/>
    </location>
</feature>
<dbReference type="PANTHER" id="PTHR43479:SF7">
    <property type="entry name" value="TETR-FAMILY TRANSCRIPTIONAL REGULATOR"/>
    <property type="match status" value="1"/>
</dbReference>
<protein>
    <submittedName>
        <fullName evidence="4">TetR/AcrR family transcriptional regulator</fullName>
    </submittedName>
</protein>
<feature type="domain" description="HTH tetR-type" evidence="3">
    <location>
        <begin position="9"/>
        <end position="69"/>
    </location>
</feature>
<dbReference type="InterPro" id="IPR009057">
    <property type="entry name" value="Homeodomain-like_sf"/>
</dbReference>
<dbReference type="PANTHER" id="PTHR43479">
    <property type="entry name" value="ACREF/ENVCD OPERON REPRESSOR-RELATED"/>
    <property type="match status" value="1"/>
</dbReference>
<dbReference type="EMBL" id="JACJVO010000028">
    <property type="protein sequence ID" value="MBB6733718.1"/>
    <property type="molecule type" value="Genomic_DNA"/>
</dbReference>
<reference evidence="4 5" key="1">
    <citation type="submission" date="2020-08" db="EMBL/GenBank/DDBJ databases">
        <title>Cohnella phylogeny.</title>
        <authorList>
            <person name="Dunlap C."/>
        </authorList>
    </citation>
    <scope>NUCLEOTIDE SEQUENCE [LARGE SCALE GENOMIC DNA]</scope>
    <source>
        <strain evidence="4 5">CBP 2801</strain>
    </source>
</reference>
<dbReference type="GO" id="GO:0003677">
    <property type="term" value="F:DNA binding"/>
    <property type="evidence" value="ECO:0007669"/>
    <property type="project" value="UniProtKB-UniRule"/>
</dbReference>
<dbReference type="InterPro" id="IPR039532">
    <property type="entry name" value="TetR_C_Firmicutes"/>
</dbReference>